<evidence type="ECO:0000313" key="3">
    <source>
        <dbReference type="EMBL" id="KAK1746345.1"/>
    </source>
</evidence>
<dbReference type="EMBL" id="JATAAI010000004">
    <property type="protein sequence ID" value="KAK1746345.1"/>
    <property type="molecule type" value="Genomic_DNA"/>
</dbReference>
<dbReference type="AlphaFoldDB" id="A0AAD8YJQ2"/>
<evidence type="ECO:0000256" key="2">
    <source>
        <dbReference type="SAM" id="SignalP"/>
    </source>
</evidence>
<sequence>MKWFLSSLLLSVFTGLSSADLVGHGPRAIYPITERYVALVDSSIDAVLIVDNNAGGAVVGHYVLHDESVNDNPDRWVNPISITSCADCKHIFITNPFMFFKIALDKPLADMARSLDFSGFTQKSQISPVWYDGWNPKYQNDGNIRMVSAAADGSSGYMTHKSGGVFSFNPLSPSKEDPTAKHAIKIGEAGIEENDINGIHHTSSLKNIILTSSKYVHIVKTRDSDGNNPLDYDKVTAYKLPLDYHCDYLYGGTDMTFMDMVIIDDYAFVLGHPTPEKGQHNGVAIYRLTWDDDDEQWHNCVQIAGSGLKDAEWVDGSGKEARFSATVHDIDVLPTADSKSHIIVMPDTGNRAVRFIDVSYPVEAGDETDKVRVYSAPYNEHLYEVMYSSEASNAGMTPELAMASDGKSYYHGGMENLYTMNFNAAQDECARVGIGRVCTLPEIRARFARGQYPTPDGDDESWTTVWMNEDCSSCHLADPGACESSDWGDEYKMIAVFRPVTGLEAQCVHNERPVDTYSMCCGVGGPAVLDGTYLTPKQQQQQQAKKAAGISFGVLIPFMLIGVVIYGVYMRKRAKPAWWPKFLRQDRREETGHAPHREVDLRGRDYI</sequence>
<accession>A0AAD8YJQ2</accession>
<reference evidence="3" key="1">
    <citation type="submission" date="2023-06" db="EMBL/GenBank/DDBJ databases">
        <title>Survivors Of The Sea: Transcriptome response of Skeletonema marinoi to long-term dormancy.</title>
        <authorList>
            <person name="Pinder M.I.M."/>
            <person name="Kourtchenko O."/>
            <person name="Robertson E.K."/>
            <person name="Larsson T."/>
            <person name="Maumus F."/>
            <person name="Osuna-Cruz C.M."/>
            <person name="Vancaester E."/>
            <person name="Stenow R."/>
            <person name="Vandepoele K."/>
            <person name="Ploug H."/>
            <person name="Bruchert V."/>
            <person name="Godhe A."/>
            <person name="Topel M."/>
        </authorList>
    </citation>
    <scope>NUCLEOTIDE SEQUENCE</scope>
    <source>
        <strain evidence="3">R05AC</strain>
    </source>
</reference>
<keyword evidence="4" id="KW-1185">Reference proteome</keyword>
<keyword evidence="1" id="KW-1133">Transmembrane helix</keyword>
<proteinExistence type="predicted"/>
<evidence type="ECO:0000256" key="1">
    <source>
        <dbReference type="SAM" id="Phobius"/>
    </source>
</evidence>
<organism evidence="3 4">
    <name type="scientific">Skeletonema marinoi</name>
    <dbReference type="NCBI Taxonomy" id="267567"/>
    <lineage>
        <taxon>Eukaryota</taxon>
        <taxon>Sar</taxon>
        <taxon>Stramenopiles</taxon>
        <taxon>Ochrophyta</taxon>
        <taxon>Bacillariophyta</taxon>
        <taxon>Coscinodiscophyceae</taxon>
        <taxon>Thalassiosirophycidae</taxon>
        <taxon>Thalassiosirales</taxon>
        <taxon>Skeletonemataceae</taxon>
        <taxon>Skeletonema</taxon>
        <taxon>Skeletonema marinoi-dohrnii complex</taxon>
    </lineage>
</organism>
<feature type="signal peptide" evidence="2">
    <location>
        <begin position="1"/>
        <end position="19"/>
    </location>
</feature>
<keyword evidence="2" id="KW-0732">Signal</keyword>
<protein>
    <submittedName>
        <fullName evidence="3">Uncharacterized protein</fullName>
    </submittedName>
</protein>
<keyword evidence="1" id="KW-0812">Transmembrane</keyword>
<keyword evidence="1" id="KW-0472">Membrane</keyword>
<comment type="caution">
    <text evidence="3">The sequence shown here is derived from an EMBL/GenBank/DDBJ whole genome shotgun (WGS) entry which is preliminary data.</text>
</comment>
<name>A0AAD8YJQ2_9STRA</name>
<evidence type="ECO:0000313" key="4">
    <source>
        <dbReference type="Proteomes" id="UP001224775"/>
    </source>
</evidence>
<dbReference type="Proteomes" id="UP001224775">
    <property type="component" value="Unassembled WGS sequence"/>
</dbReference>
<feature type="transmembrane region" description="Helical" evidence="1">
    <location>
        <begin position="547"/>
        <end position="569"/>
    </location>
</feature>
<feature type="chain" id="PRO_5042035945" evidence="2">
    <location>
        <begin position="20"/>
        <end position="607"/>
    </location>
</feature>
<gene>
    <name evidence="3" type="ORF">QTG54_002952</name>
</gene>